<evidence type="ECO:0000313" key="4">
    <source>
        <dbReference type="Proteomes" id="UP000566819"/>
    </source>
</evidence>
<reference evidence="3 4" key="1">
    <citation type="submission" date="2020-03" db="EMBL/GenBank/DDBJ databases">
        <title>Draft Genome Sequence of Cudoniella acicularis.</title>
        <authorList>
            <person name="Buettner E."/>
            <person name="Kellner H."/>
        </authorList>
    </citation>
    <scope>NUCLEOTIDE SEQUENCE [LARGE SCALE GENOMIC DNA]</scope>
    <source>
        <strain evidence="3 4">DSM 108380</strain>
    </source>
</reference>
<keyword evidence="4" id="KW-1185">Reference proteome</keyword>
<dbReference type="OrthoDB" id="5398685at2759"/>
<gene>
    <name evidence="3" type="ORF">G7Y89_g3946</name>
</gene>
<accession>A0A8H4RTD6</accession>
<evidence type="ECO:0000256" key="2">
    <source>
        <dbReference type="SAM" id="Phobius"/>
    </source>
</evidence>
<sequence>MASPTSDHSAALSKDFADTDADPDDFAKIVVLNAVELDAINGDLTDLRHRSYIRLFPRGQHNSTGFEKRIDNYIFYYFLICILVALRLSIACSRLTKTWPWIRGEKTAEALESNLTSLEKKIDDLLASFEESERAKVGEANSREKGKEVNPNPISKIGEADTTQSNGESSDAGIS</sequence>
<name>A0A8H4RTD6_9HELO</name>
<organism evidence="3 4">
    <name type="scientific">Cudoniella acicularis</name>
    <dbReference type="NCBI Taxonomy" id="354080"/>
    <lineage>
        <taxon>Eukaryota</taxon>
        <taxon>Fungi</taxon>
        <taxon>Dikarya</taxon>
        <taxon>Ascomycota</taxon>
        <taxon>Pezizomycotina</taxon>
        <taxon>Leotiomycetes</taxon>
        <taxon>Helotiales</taxon>
        <taxon>Tricladiaceae</taxon>
        <taxon>Cudoniella</taxon>
    </lineage>
</organism>
<comment type="caution">
    <text evidence="3">The sequence shown here is derived from an EMBL/GenBank/DDBJ whole genome shotgun (WGS) entry which is preliminary data.</text>
</comment>
<protein>
    <submittedName>
        <fullName evidence="3">Uncharacterized protein</fullName>
    </submittedName>
</protein>
<evidence type="ECO:0000256" key="1">
    <source>
        <dbReference type="SAM" id="MobiDB-lite"/>
    </source>
</evidence>
<dbReference type="Proteomes" id="UP000566819">
    <property type="component" value="Unassembled WGS sequence"/>
</dbReference>
<keyword evidence="2" id="KW-1133">Transmembrane helix</keyword>
<feature type="transmembrane region" description="Helical" evidence="2">
    <location>
        <begin position="74"/>
        <end position="96"/>
    </location>
</feature>
<dbReference type="EMBL" id="JAAMPI010000204">
    <property type="protein sequence ID" value="KAF4634162.1"/>
    <property type="molecule type" value="Genomic_DNA"/>
</dbReference>
<proteinExistence type="predicted"/>
<dbReference type="AlphaFoldDB" id="A0A8H4RTD6"/>
<keyword evidence="2" id="KW-0472">Membrane</keyword>
<feature type="compositionally biased region" description="Basic and acidic residues" evidence="1">
    <location>
        <begin position="133"/>
        <end position="148"/>
    </location>
</feature>
<feature type="region of interest" description="Disordered" evidence="1">
    <location>
        <begin position="133"/>
        <end position="175"/>
    </location>
</feature>
<evidence type="ECO:0000313" key="3">
    <source>
        <dbReference type="EMBL" id="KAF4634162.1"/>
    </source>
</evidence>
<keyword evidence="2" id="KW-0812">Transmembrane</keyword>